<evidence type="ECO:0000313" key="1">
    <source>
        <dbReference type="EMBL" id="KAK3175044.1"/>
    </source>
</evidence>
<gene>
    <name evidence="1" type="ORF">OEA41_002290</name>
</gene>
<accession>A0AAD9ZBP9</accession>
<sequence length="623" mass="69696">MIPMELTGNVRNRFVQAAVLLRMLDPVRGEPTVHGLDEDSHEMRTPRERLLKRKFLDSFALICAIKRDGDSVSAACMEEGAPQGTVIRVASNSGVGERTLSQLRELVAVLNSIGSGALETFDVEAEILLRIVRLDIIKIRNYVKDLRAAKNVFEEPVSAVESRITKVSNSALGLQQFLEWFGHIRAIKDLPPDPEPEVLLRYVELAQKARGCYIDSLRAAFSTKFQPLPRWIGTIFKLGRYSIASKALVQLASEIPALLNPMVVEPVIAPSRTPFTIPEDEVPLTCVLRRVVGPRTEEYLPRLARVWNTPDVETHFRKACSLNLAVHAEMQLVNFYDHNRHCKPRFRFIGVSKKSCYLCHMFLATHPESFCISSCHQKLYLPWIPPPATDPSIYRRYKSITNELSKLMEAAAKHDLENRLGGERRPVPADSTAGVSLSGLTETAGMGSQALLQSQLDSIIGSDVTREESVAIGRSITGEGETPSESLCHPIDVVNLTPPNMVIERVTIDRKEAAIATGQLIENSNSISVLAMVFHFIRADDINKQNIVSIRDIFDPSTNFPSWVKLLEILKDDDECGVSFQEGQHFLIVNNRVRVTNERQFLACFQYLLNSNVLNSEALVYNT</sequence>
<comment type="caution">
    <text evidence="1">The sequence shown here is derived from an EMBL/GenBank/DDBJ whole genome shotgun (WGS) entry which is preliminary data.</text>
</comment>
<reference evidence="1" key="1">
    <citation type="submission" date="2022-11" db="EMBL/GenBank/DDBJ databases">
        <title>Chromosomal genome sequence assembly and mating type (MAT) locus characterization of the leprose asexual lichenized fungus Lepraria neglecta (Nyl.) Erichsen.</title>
        <authorList>
            <person name="Allen J.L."/>
            <person name="Pfeffer B."/>
        </authorList>
    </citation>
    <scope>NUCLEOTIDE SEQUENCE</scope>
    <source>
        <strain evidence="1">Allen 5258</strain>
    </source>
</reference>
<evidence type="ECO:0000313" key="2">
    <source>
        <dbReference type="Proteomes" id="UP001276659"/>
    </source>
</evidence>
<dbReference type="AlphaFoldDB" id="A0AAD9ZBP9"/>
<dbReference type="PANTHER" id="PTHR42037:SF1">
    <property type="match status" value="1"/>
</dbReference>
<dbReference type="Proteomes" id="UP001276659">
    <property type="component" value="Unassembled WGS sequence"/>
</dbReference>
<dbReference type="EMBL" id="JASNWA010000006">
    <property type="protein sequence ID" value="KAK3175044.1"/>
    <property type="molecule type" value="Genomic_DNA"/>
</dbReference>
<organism evidence="1 2">
    <name type="scientific">Lepraria neglecta</name>
    <dbReference type="NCBI Taxonomy" id="209136"/>
    <lineage>
        <taxon>Eukaryota</taxon>
        <taxon>Fungi</taxon>
        <taxon>Dikarya</taxon>
        <taxon>Ascomycota</taxon>
        <taxon>Pezizomycotina</taxon>
        <taxon>Lecanoromycetes</taxon>
        <taxon>OSLEUM clade</taxon>
        <taxon>Lecanoromycetidae</taxon>
        <taxon>Lecanorales</taxon>
        <taxon>Lecanorineae</taxon>
        <taxon>Stereocaulaceae</taxon>
        <taxon>Lepraria</taxon>
    </lineage>
</organism>
<proteinExistence type="predicted"/>
<dbReference type="PANTHER" id="PTHR42037">
    <property type="match status" value="1"/>
</dbReference>
<dbReference type="InterPro" id="IPR027796">
    <property type="entry name" value="OTT_1508_deam-like"/>
</dbReference>
<dbReference type="Pfam" id="PF14441">
    <property type="entry name" value="OTT_1508_deam"/>
    <property type="match status" value="1"/>
</dbReference>
<name>A0AAD9ZBP9_9LECA</name>
<protein>
    <submittedName>
        <fullName evidence="1">Uncharacterized protein</fullName>
    </submittedName>
</protein>
<keyword evidence="2" id="KW-1185">Reference proteome</keyword>